<dbReference type="PROSITE" id="PS01124">
    <property type="entry name" value="HTH_ARAC_FAMILY_2"/>
    <property type="match status" value="1"/>
</dbReference>
<keyword evidence="1" id="KW-0805">Transcription regulation</keyword>
<dbReference type="RefSeq" id="WP_189411302.1">
    <property type="nucleotide sequence ID" value="NZ_BMYJ01000005.1"/>
</dbReference>
<comment type="caution">
    <text evidence="5">The sequence shown here is derived from an EMBL/GenBank/DDBJ whole genome shotgun (WGS) entry which is preliminary data.</text>
</comment>
<dbReference type="InterPro" id="IPR018060">
    <property type="entry name" value="HTH_AraC"/>
</dbReference>
<keyword evidence="6" id="KW-1185">Reference proteome</keyword>
<dbReference type="AlphaFoldDB" id="A0A918WL04"/>
<gene>
    <name evidence="5" type="ORF">GCM10007315_17730</name>
</gene>
<evidence type="ECO:0000256" key="1">
    <source>
        <dbReference type="ARBA" id="ARBA00023015"/>
    </source>
</evidence>
<dbReference type="GO" id="GO:0003700">
    <property type="term" value="F:DNA-binding transcription factor activity"/>
    <property type="evidence" value="ECO:0007669"/>
    <property type="project" value="InterPro"/>
</dbReference>
<name>A0A918WL04_9RHOB</name>
<evidence type="ECO:0000313" key="5">
    <source>
        <dbReference type="EMBL" id="GHC55288.1"/>
    </source>
</evidence>
<dbReference type="InterPro" id="IPR009057">
    <property type="entry name" value="Homeodomain-like_sf"/>
</dbReference>
<accession>A0A918WL04</accession>
<dbReference type="SUPFAM" id="SSF46689">
    <property type="entry name" value="Homeodomain-like"/>
    <property type="match status" value="1"/>
</dbReference>
<dbReference type="GO" id="GO:0043565">
    <property type="term" value="F:sequence-specific DNA binding"/>
    <property type="evidence" value="ECO:0007669"/>
    <property type="project" value="InterPro"/>
</dbReference>
<sequence>MARPAPKHERRFYAANRAFGRFGIRQFYPELMPAPHWHGHIEANFTSGFVMDYQVDGRPITLPADRLILFWAGVPHQLTRITPLPEATPRLSNIYLPLDAFLMMPQIVPLQLALLGGAVIVLPPELCGLDHVQRWYADYRSNDFERTEIAKAEMNALFRRAALHGFNYLLPPWRDSAEDRALSSVHIRHSVAMVRHALENLDRPLRNADITAVTGLHENYALSIFAKTMRLPLKQFVIRMRLMRARALLVESRMAIATVAERSGFTSISQFYHQFRQAYGLTPDALRRDYLAMAEAEDDTLFASG</sequence>
<reference evidence="5" key="2">
    <citation type="submission" date="2020-09" db="EMBL/GenBank/DDBJ databases">
        <authorList>
            <person name="Sun Q."/>
            <person name="Kim S."/>
        </authorList>
    </citation>
    <scope>NUCLEOTIDE SEQUENCE</scope>
    <source>
        <strain evidence="5">KCTC 23310</strain>
    </source>
</reference>
<evidence type="ECO:0000313" key="6">
    <source>
        <dbReference type="Proteomes" id="UP000638981"/>
    </source>
</evidence>
<protein>
    <submittedName>
        <fullName evidence="5">Transcriptional regulator MelR</fullName>
    </submittedName>
</protein>
<evidence type="ECO:0000256" key="2">
    <source>
        <dbReference type="ARBA" id="ARBA00023125"/>
    </source>
</evidence>
<keyword evidence="2" id="KW-0238">DNA-binding</keyword>
<reference evidence="5" key="1">
    <citation type="journal article" date="2014" name="Int. J. Syst. Evol. Microbiol.">
        <title>Complete genome sequence of Corynebacterium casei LMG S-19264T (=DSM 44701T), isolated from a smear-ripened cheese.</title>
        <authorList>
            <consortium name="US DOE Joint Genome Institute (JGI-PGF)"/>
            <person name="Walter F."/>
            <person name="Albersmeier A."/>
            <person name="Kalinowski J."/>
            <person name="Ruckert C."/>
        </authorList>
    </citation>
    <scope>NUCLEOTIDE SEQUENCE</scope>
    <source>
        <strain evidence="5">KCTC 23310</strain>
    </source>
</reference>
<dbReference type="PROSITE" id="PS00041">
    <property type="entry name" value="HTH_ARAC_FAMILY_1"/>
    <property type="match status" value="1"/>
</dbReference>
<dbReference type="Proteomes" id="UP000638981">
    <property type="component" value="Unassembled WGS sequence"/>
</dbReference>
<keyword evidence="3" id="KW-0804">Transcription</keyword>
<dbReference type="SMART" id="SM00342">
    <property type="entry name" value="HTH_ARAC"/>
    <property type="match status" value="1"/>
</dbReference>
<evidence type="ECO:0000259" key="4">
    <source>
        <dbReference type="PROSITE" id="PS01124"/>
    </source>
</evidence>
<organism evidence="5 6">
    <name type="scientific">Neogemmobacter tilapiae</name>
    <dbReference type="NCBI Taxonomy" id="875041"/>
    <lineage>
        <taxon>Bacteria</taxon>
        <taxon>Pseudomonadati</taxon>
        <taxon>Pseudomonadota</taxon>
        <taxon>Alphaproteobacteria</taxon>
        <taxon>Rhodobacterales</taxon>
        <taxon>Paracoccaceae</taxon>
        <taxon>Neogemmobacter</taxon>
    </lineage>
</organism>
<proteinExistence type="predicted"/>
<dbReference type="PANTHER" id="PTHR43280:SF27">
    <property type="entry name" value="TRANSCRIPTIONAL REGULATOR MTLR"/>
    <property type="match status" value="1"/>
</dbReference>
<dbReference type="Pfam" id="PF12833">
    <property type="entry name" value="HTH_18"/>
    <property type="match status" value="1"/>
</dbReference>
<dbReference type="EMBL" id="BMYJ01000005">
    <property type="protein sequence ID" value="GHC55288.1"/>
    <property type="molecule type" value="Genomic_DNA"/>
</dbReference>
<feature type="domain" description="HTH araC/xylS-type" evidence="4">
    <location>
        <begin position="191"/>
        <end position="289"/>
    </location>
</feature>
<evidence type="ECO:0000256" key="3">
    <source>
        <dbReference type="ARBA" id="ARBA00023163"/>
    </source>
</evidence>
<dbReference type="PANTHER" id="PTHR43280">
    <property type="entry name" value="ARAC-FAMILY TRANSCRIPTIONAL REGULATOR"/>
    <property type="match status" value="1"/>
</dbReference>
<dbReference type="InterPro" id="IPR018062">
    <property type="entry name" value="HTH_AraC-typ_CS"/>
</dbReference>
<dbReference type="Gene3D" id="1.10.10.60">
    <property type="entry name" value="Homeodomain-like"/>
    <property type="match status" value="1"/>
</dbReference>